<reference evidence="2 3" key="1">
    <citation type="submission" date="2024-11" db="EMBL/GenBank/DDBJ databases">
        <title>A near-complete genome assembly of Cinchona calisaya.</title>
        <authorList>
            <person name="Lian D.C."/>
            <person name="Zhao X.W."/>
            <person name="Wei L."/>
        </authorList>
    </citation>
    <scope>NUCLEOTIDE SEQUENCE [LARGE SCALE GENOMIC DNA]</scope>
    <source>
        <tissue evidence="2">Nenye</tissue>
    </source>
</reference>
<organism evidence="2 3">
    <name type="scientific">Cinchona calisaya</name>
    <dbReference type="NCBI Taxonomy" id="153742"/>
    <lineage>
        <taxon>Eukaryota</taxon>
        <taxon>Viridiplantae</taxon>
        <taxon>Streptophyta</taxon>
        <taxon>Embryophyta</taxon>
        <taxon>Tracheophyta</taxon>
        <taxon>Spermatophyta</taxon>
        <taxon>Magnoliopsida</taxon>
        <taxon>eudicotyledons</taxon>
        <taxon>Gunneridae</taxon>
        <taxon>Pentapetalae</taxon>
        <taxon>asterids</taxon>
        <taxon>lamiids</taxon>
        <taxon>Gentianales</taxon>
        <taxon>Rubiaceae</taxon>
        <taxon>Cinchonoideae</taxon>
        <taxon>Cinchoneae</taxon>
        <taxon>Cinchona</taxon>
    </lineage>
</organism>
<comment type="caution">
    <text evidence="2">The sequence shown here is derived from an EMBL/GenBank/DDBJ whole genome shotgun (WGS) entry which is preliminary data.</text>
</comment>
<dbReference type="Pfam" id="PF25019">
    <property type="entry name" value="LRR_R13L1-DRL21"/>
    <property type="match status" value="1"/>
</dbReference>
<evidence type="ECO:0000313" key="2">
    <source>
        <dbReference type="EMBL" id="KAL3529685.1"/>
    </source>
</evidence>
<feature type="non-terminal residue" evidence="2">
    <location>
        <position position="202"/>
    </location>
</feature>
<keyword evidence="3" id="KW-1185">Reference proteome</keyword>
<dbReference type="EMBL" id="JBJUIK010000004">
    <property type="protein sequence ID" value="KAL3529685.1"/>
    <property type="molecule type" value="Genomic_DNA"/>
</dbReference>
<feature type="domain" description="R13L1/DRL21-like LRR repeat region" evidence="1">
    <location>
        <begin position="6"/>
        <end position="74"/>
    </location>
</feature>
<evidence type="ECO:0000313" key="3">
    <source>
        <dbReference type="Proteomes" id="UP001630127"/>
    </source>
</evidence>
<dbReference type="PANTHER" id="PTHR47186:SF3">
    <property type="entry name" value="OS09G0267800 PROTEIN"/>
    <property type="match status" value="1"/>
</dbReference>
<dbReference type="Gene3D" id="3.80.10.10">
    <property type="entry name" value="Ribonuclease Inhibitor"/>
    <property type="match status" value="1"/>
</dbReference>
<name>A0ABD3ACX8_9GENT</name>
<protein>
    <recommendedName>
        <fullName evidence="1">R13L1/DRL21-like LRR repeat region domain-containing protein</fullName>
    </recommendedName>
</protein>
<accession>A0ABD3ACX8</accession>
<proteinExistence type="predicted"/>
<dbReference type="InterPro" id="IPR032675">
    <property type="entry name" value="LRR_dom_sf"/>
</dbReference>
<dbReference type="Proteomes" id="UP001630127">
    <property type="component" value="Unassembled WGS sequence"/>
</dbReference>
<dbReference type="SUPFAM" id="SSF52058">
    <property type="entry name" value="L domain-like"/>
    <property type="match status" value="1"/>
</dbReference>
<evidence type="ECO:0000259" key="1">
    <source>
        <dbReference type="Pfam" id="PF25019"/>
    </source>
</evidence>
<dbReference type="InterPro" id="IPR056789">
    <property type="entry name" value="LRR_R13L1-DRL21"/>
</dbReference>
<dbReference type="PANTHER" id="PTHR47186">
    <property type="entry name" value="LEUCINE-RICH REPEAT-CONTAINING PROTEIN 57"/>
    <property type="match status" value="1"/>
</dbReference>
<dbReference type="AlphaFoldDB" id="A0ABD3ACX8"/>
<gene>
    <name evidence="2" type="ORF">ACH5RR_009007</name>
</gene>
<sequence>NRKGDNCDDYVLEGLQPHPNLQELYICNFMGDRFPQWFMTLSNLVELSLIDCNRSKELPAGLGQLPFLRKLEFIGLENIRCIGLSFYGNYDDFEGRGGGGRVQKSSTKLFRALKALTLKNMGNLDEWMEPDFDAFPVLEILTIEDCSQLATAPSHFPSLEVLKIVRNDHLLVVKKILSKVIALSSLTIIGKTGMAGLKCVSD</sequence>
<feature type="non-terminal residue" evidence="2">
    <location>
        <position position="1"/>
    </location>
</feature>